<keyword evidence="1" id="KW-0175">Coiled coil</keyword>
<proteinExistence type="predicted"/>
<dbReference type="STRING" id="30019.A0A0M5J0E4"/>
<evidence type="ECO:0000256" key="1">
    <source>
        <dbReference type="SAM" id="Coils"/>
    </source>
</evidence>
<gene>
    <name evidence="3" type="ORF">Dbus_chr3Rg2361</name>
</gene>
<protein>
    <submittedName>
        <fullName evidence="3">Maker243</fullName>
    </submittedName>
</protein>
<dbReference type="AlphaFoldDB" id="A0A0M5J0E4"/>
<evidence type="ECO:0000313" key="4">
    <source>
        <dbReference type="Proteomes" id="UP000494163"/>
    </source>
</evidence>
<feature type="compositionally biased region" description="Low complexity" evidence="2">
    <location>
        <begin position="369"/>
        <end position="380"/>
    </location>
</feature>
<dbReference type="OMA" id="YDNKCNA"/>
<feature type="compositionally biased region" description="Low complexity" evidence="2">
    <location>
        <begin position="334"/>
        <end position="348"/>
    </location>
</feature>
<sequence length="559" mass="62964">MLDYILKVAAEANMQLTQQMLNLSDYESVFSIQGKPILPPLLSPERRLEMQQYRLAAMAVEQQLPRRPKQQSKTNKHMQQQLPQVAQTGDRVDASTSTEFELETPATSLTVLGRFKQQLQLSETLIYDNKCNAIIKRVRSPPRQLQQLQYEQQPKLQLALVKPAPEAGTLESSSLELLLEKAKPLPLLQPEPEPEPVPCKAKQRLKLERVQQRRQLKEDNSILPLIDSSRLLQQNIIKMERHRERLQRSLTQPAMHANIYHKPYQVERRERLHSSLWKRFHTYPIYNCHSMERAAPSSPNGGSSLALFLPCAAAARRSAPPMEQQLQPHASSTPSKQQRAAPAASSPQKLIYYRPAAVKRATATPSYAAHASSHANDSASKMSSTQRRLSYDPRATLKRSSLPRKSAGSSSNLKSTPTPTPAATEPPSSTADSSSIIEAATPTTIELQSESSSSSELKRRKLLEEMEQQQRKRFQQLVAQQADEQQRMQNEFQAQQQLIMDQLLGELSSYDSAKQATSTDDSVQTSSLFHSCLEQEQQAMDIARALYSESSEPSLEKED</sequence>
<keyword evidence="4" id="KW-1185">Reference proteome</keyword>
<feature type="compositionally biased region" description="Polar residues" evidence="2">
    <location>
        <begin position="77"/>
        <end position="87"/>
    </location>
</feature>
<name>A0A0M5J0E4_DROBS</name>
<dbReference type="OrthoDB" id="10028852at2759"/>
<feature type="region of interest" description="Disordered" evidence="2">
    <location>
        <begin position="318"/>
        <end position="348"/>
    </location>
</feature>
<evidence type="ECO:0000313" key="3">
    <source>
        <dbReference type="EMBL" id="ALC47611.1"/>
    </source>
</evidence>
<dbReference type="Pfam" id="PF16025">
    <property type="entry name" value="CaM_bind"/>
    <property type="match status" value="1"/>
</dbReference>
<dbReference type="Proteomes" id="UP000494163">
    <property type="component" value="Chromosome 3R"/>
</dbReference>
<dbReference type="EMBL" id="CP012526">
    <property type="protein sequence ID" value="ALC47611.1"/>
    <property type="molecule type" value="Genomic_DNA"/>
</dbReference>
<feature type="region of interest" description="Disordered" evidence="2">
    <location>
        <begin position="369"/>
        <end position="434"/>
    </location>
</feature>
<reference evidence="3 4" key="1">
    <citation type="submission" date="2015-08" db="EMBL/GenBank/DDBJ databases">
        <title>Ancestral chromatin configuration constrains chromatin evolution on differentiating sex chromosomes in Drosophila.</title>
        <authorList>
            <person name="Zhou Q."/>
            <person name="Bachtrog D."/>
        </authorList>
    </citation>
    <scope>NUCLEOTIDE SEQUENCE [LARGE SCALE GENOMIC DNA]</scope>
    <source>
        <tissue evidence="3">Whole larvae</tissue>
    </source>
</reference>
<feature type="compositionally biased region" description="Low complexity" evidence="2">
    <location>
        <begin position="415"/>
        <end position="434"/>
    </location>
</feature>
<feature type="region of interest" description="Disordered" evidence="2">
    <location>
        <begin position="63"/>
        <end position="90"/>
    </location>
</feature>
<evidence type="ECO:0000256" key="2">
    <source>
        <dbReference type="SAM" id="MobiDB-lite"/>
    </source>
</evidence>
<feature type="coiled-coil region" evidence="1">
    <location>
        <begin position="452"/>
        <end position="491"/>
    </location>
</feature>
<organism evidence="3 4">
    <name type="scientific">Drosophila busckii</name>
    <name type="common">Fruit fly</name>
    <dbReference type="NCBI Taxonomy" id="30019"/>
    <lineage>
        <taxon>Eukaryota</taxon>
        <taxon>Metazoa</taxon>
        <taxon>Ecdysozoa</taxon>
        <taxon>Arthropoda</taxon>
        <taxon>Hexapoda</taxon>
        <taxon>Insecta</taxon>
        <taxon>Pterygota</taxon>
        <taxon>Neoptera</taxon>
        <taxon>Endopterygota</taxon>
        <taxon>Diptera</taxon>
        <taxon>Brachycera</taxon>
        <taxon>Muscomorpha</taxon>
        <taxon>Ephydroidea</taxon>
        <taxon>Drosophilidae</taxon>
        <taxon>Drosophila</taxon>
    </lineage>
</organism>
<accession>A0A0M5J0E4</accession>
<feature type="compositionally biased region" description="Basic residues" evidence="2">
    <location>
        <begin position="66"/>
        <end position="76"/>
    </location>
</feature>
<feature type="coiled-coil region" evidence="1">
    <location>
        <begin position="200"/>
        <end position="249"/>
    </location>
</feature>
<feature type="compositionally biased region" description="Polar residues" evidence="2">
    <location>
        <begin position="324"/>
        <end position="333"/>
    </location>
</feature>